<sequence>MFDDNSDDEFDTDFPTFDASLGVSYEDALRLVRGYLRSYSPATLPDLLECCDALNIALDTDQLHRVYYGPLIKPEPKVILSLLRVFGYQAMLLGFDLGPVKDKVRHLFFLATKGRLGHFKKQLADFDADSL</sequence>
<dbReference type="EMBL" id="BAABGQ010000007">
    <property type="protein sequence ID" value="GAA4504082.1"/>
    <property type="molecule type" value="Genomic_DNA"/>
</dbReference>
<accession>A0ABP8QIM5</accession>
<dbReference type="Proteomes" id="UP001501243">
    <property type="component" value="Unassembled WGS sequence"/>
</dbReference>
<comment type="caution">
    <text evidence="1">The sequence shown here is derived from an EMBL/GenBank/DDBJ whole genome shotgun (WGS) entry which is preliminary data.</text>
</comment>
<reference evidence="2" key="1">
    <citation type="journal article" date="2019" name="Int. J. Syst. Evol. Microbiol.">
        <title>The Global Catalogue of Microorganisms (GCM) 10K type strain sequencing project: providing services to taxonomists for standard genome sequencing and annotation.</title>
        <authorList>
            <consortium name="The Broad Institute Genomics Platform"/>
            <consortium name="The Broad Institute Genome Sequencing Center for Infectious Disease"/>
            <person name="Wu L."/>
            <person name="Ma J."/>
        </authorList>
    </citation>
    <scope>NUCLEOTIDE SEQUENCE [LARGE SCALE GENOMIC DNA]</scope>
    <source>
        <strain evidence="2">JCM 17841</strain>
    </source>
</reference>
<organism evidence="1 2">
    <name type="scientific">Hymenobacter ginsengisoli</name>
    <dbReference type="NCBI Taxonomy" id="1051626"/>
    <lineage>
        <taxon>Bacteria</taxon>
        <taxon>Pseudomonadati</taxon>
        <taxon>Bacteroidota</taxon>
        <taxon>Cytophagia</taxon>
        <taxon>Cytophagales</taxon>
        <taxon>Hymenobacteraceae</taxon>
        <taxon>Hymenobacter</taxon>
    </lineage>
</organism>
<evidence type="ECO:0000313" key="2">
    <source>
        <dbReference type="Proteomes" id="UP001501243"/>
    </source>
</evidence>
<gene>
    <name evidence="1" type="ORF">GCM10023172_29910</name>
</gene>
<proteinExistence type="predicted"/>
<keyword evidence="2" id="KW-1185">Reference proteome</keyword>
<protein>
    <submittedName>
        <fullName evidence="1">Uncharacterized protein</fullName>
    </submittedName>
</protein>
<evidence type="ECO:0000313" key="1">
    <source>
        <dbReference type="EMBL" id="GAA4504082.1"/>
    </source>
</evidence>
<name>A0ABP8QIM5_9BACT</name>
<dbReference type="RefSeq" id="WP_208133311.1">
    <property type="nucleotide sequence ID" value="NZ_BAABGQ010000007.1"/>
</dbReference>